<dbReference type="Pfam" id="PF02348">
    <property type="entry name" value="CTP_transf_3"/>
    <property type="match status" value="1"/>
</dbReference>
<dbReference type="Gene3D" id="3.90.550.10">
    <property type="entry name" value="Spore Coat Polysaccharide Biosynthesis Protein SpsA, Chain A"/>
    <property type="match status" value="1"/>
</dbReference>
<name>A0A1G1ZLB1_9BACT</name>
<accession>A0A1G1ZLB1</accession>
<dbReference type="CDD" id="cd02513">
    <property type="entry name" value="CMP-NeuAc_Synthase"/>
    <property type="match status" value="1"/>
</dbReference>
<dbReference type="GO" id="GO:0008781">
    <property type="term" value="F:N-acylneuraminate cytidylyltransferase activity"/>
    <property type="evidence" value="ECO:0007669"/>
    <property type="project" value="TreeGrafter"/>
</dbReference>
<reference evidence="1 2" key="1">
    <citation type="journal article" date="2016" name="Nat. Commun.">
        <title>Thousands of microbial genomes shed light on interconnected biogeochemical processes in an aquifer system.</title>
        <authorList>
            <person name="Anantharaman K."/>
            <person name="Brown C.T."/>
            <person name="Hug L.A."/>
            <person name="Sharon I."/>
            <person name="Castelle C.J."/>
            <person name="Probst A.J."/>
            <person name="Thomas B.C."/>
            <person name="Singh A."/>
            <person name="Wilkins M.J."/>
            <person name="Karaoz U."/>
            <person name="Brodie E.L."/>
            <person name="Williams K.H."/>
            <person name="Hubbard S.S."/>
            <person name="Banfield J.F."/>
        </authorList>
    </citation>
    <scope>NUCLEOTIDE SEQUENCE [LARGE SCALE GENOMIC DNA]</scope>
</reference>
<dbReference type="PANTHER" id="PTHR21485:SF6">
    <property type="entry name" value="N-ACYLNEURAMINATE CYTIDYLYLTRANSFERASE-RELATED"/>
    <property type="match status" value="1"/>
</dbReference>
<organism evidence="1 2">
    <name type="scientific">Candidatus Harrisonbacteria bacterium RIFCSPLOWO2_01_FULL_44_18</name>
    <dbReference type="NCBI Taxonomy" id="1798407"/>
    <lineage>
        <taxon>Bacteria</taxon>
        <taxon>Candidatus Harrisoniibacteriota</taxon>
    </lineage>
</organism>
<dbReference type="PANTHER" id="PTHR21485">
    <property type="entry name" value="HAD SUPERFAMILY MEMBERS CMAS AND KDSC"/>
    <property type="match status" value="1"/>
</dbReference>
<dbReference type="Proteomes" id="UP000177942">
    <property type="component" value="Unassembled WGS sequence"/>
</dbReference>
<evidence type="ECO:0000313" key="1">
    <source>
        <dbReference type="EMBL" id="OGY65321.1"/>
    </source>
</evidence>
<evidence type="ECO:0008006" key="3">
    <source>
        <dbReference type="Google" id="ProtNLM"/>
    </source>
</evidence>
<sequence>MNNISKDLKILGITPARGGSKSIPKKNIKDFLGKPLIAWTIESAIQSGVLDRYIVDTDSEEIMKVARQFGAETPYTRPNDLARDTTPTLLVLQNAVRWLRERENYYPDIVVLLECVSPTKRPYHIQEALKMFLEDESIDSLITATEAPAQYNPHWLLKKDDNGCARIFTGAEMKDIIPRRQSLPKVYAKNGAFYIMKTDCLFRDPPSIFGNRAKLYVMDAKYNIDIDDPEDWAVAEGRLKSILSRERNQRAAS</sequence>
<dbReference type="STRING" id="1798407.A3A16_02640"/>
<comment type="caution">
    <text evidence="1">The sequence shown here is derived from an EMBL/GenBank/DDBJ whole genome shotgun (WGS) entry which is preliminary data.</text>
</comment>
<dbReference type="InterPro" id="IPR050793">
    <property type="entry name" value="CMP-NeuNAc_synthase"/>
</dbReference>
<dbReference type="InterPro" id="IPR029044">
    <property type="entry name" value="Nucleotide-diphossugar_trans"/>
</dbReference>
<dbReference type="EMBL" id="MHJJ01000011">
    <property type="protein sequence ID" value="OGY65321.1"/>
    <property type="molecule type" value="Genomic_DNA"/>
</dbReference>
<evidence type="ECO:0000313" key="2">
    <source>
        <dbReference type="Proteomes" id="UP000177942"/>
    </source>
</evidence>
<proteinExistence type="predicted"/>
<dbReference type="AlphaFoldDB" id="A0A1G1ZLB1"/>
<dbReference type="SUPFAM" id="SSF53448">
    <property type="entry name" value="Nucleotide-diphospho-sugar transferases"/>
    <property type="match status" value="1"/>
</dbReference>
<gene>
    <name evidence="1" type="ORF">A3A16_02640</name>
</gene>
<protein>
    <recommendedName>
        <fullName evidence="3">Acylneuraminate cytidylyltransferase</fullName>
    </recommendedName>
</protein>
<dbReference type="InterPro" id="IPR003329">
    <property type="entry name" value="Cytidylyl_trans"/>
</dbReference>